<dbReference type="InterPro" id="IPR036259">
    <property type="entry name" value="MFS_trans_sf"/>
</dbReference>
<keyword evidence="4 6" id="KW-1133">Transmembrane helix</keyword>
<proteinExistence type="predicted"/>
<dbReference type="EMBL" id="JAVXZY010000011">
    <property type="protein sequence ID" value="MDT9001841.1"/>
    <property type="molecule type" value="Genomic_DNA"/>
</dbReference>
<dbReference type="PANTHER" id="PTHR12778:SF10">
    <property type="entry name" value="MAJOR FACILITATOR SUPERFAMILY DOMAIN-CONTAINING PROTEIN 3"/>
    <property type="match status" value="1"/>
</dbReference>
<dbReference type="InterPro" id="IPR011701">
    <property type="entry name" value="MFS"/>
</dbReference>
<keyword evidence="5 6" id="KW-0472">Membrane</keyword>
<evidence type="ECO:0000256" key="4">
    <source>
        <dbReference type="ARBA" id="ARBA00022989"/>
    </source>
</evidence>
<protein>
    <submittedName>
        <fullName evidence="7">MFS transporter</fullName>
    </submittedName>
</protein>
<accession>A0ABU3PH06</accession>
<feature type="transmembrane region" description="Helical" evidence="6">
    <location>
        <begin position="12"/>
        <end position="32"/>
    </location>
</feature>
<name>A0ABU3PH06_9BURK</name>
<evidence type="ECO:0000256" key="2">
    <source>
        <dbReference type="ARBA" id="ARBA00022448"/>
    </source>
</evidence>
<keyword evidence="2" id="KW-0813">Transport</keyword>
<evidence type="ECO:0000256" key="5">
    <source>
        <dbReference type="ARBA" id="ARBA00023136"/>
    </source>
</evidence>
<keyword evidence="3 6" id="KW-0812">Transmembrane</keyword>
<feature type="transmembrane region" description="Helical" evidence="6">
    <location>
        <begin position="170"/>
        <end position="190"/>
    </location>
</feature>
<feature type="transmembrane region" description="Helical" evidence="6">
    <location>
        <begin position="146"/>
        <end position="164"/>
    </location>
</feature>
<dbReference type="Gene3D" id="1.20.1250.20">
    <property type="entry name" value="MFS general substrate transporter like domains"/>
    <property type="match status" value="2"/>
</dbReference>
<feature type="transmembrane region" description="Helical" evidence="6">
    <location>
        <begin position="371"/>
        <end position="391"/>
    </location>
</feature>
<feature type="transmembrane region" description="Helical" evidence="6">
    <location>
        <begin position="300"/>
        <end position="320"/>
    </location>
</feature>
<sequence length="432" mass="46730">MTTVRSSPWAWVPSLYLVQGLPYVLVMSLSVVMYKNLGLGNTEIALYTSWLYLPWVIKPLWSPLIELLGRKRGWIVAMQGLVGAALAALALALPQPGFVQATLALFWLMAFASASHDIAADGFYLLALPRHQQAAFVGVRSTFYKLANIGAQGGLVFLAGWLQAESGSFQSAWAQVFGLAAALLLLAALYHQLRLPKPVADQPQGAALAPVARESLQVFRSFFAQPRIAVVLAFLLLYRFPEAQLLKLASPFLLDERSAGGLGLSTQALGLAYGTVGLVALMLGGLLGGWLISRHGLRRLLWPLVLAMHLPNLAFVALAQMQPESLALISAALAIEQFGYGLGFTAYLVAMMLFAEGDGDKGENRYKTAHYALCTGFMALGMMLPGLWSGWLQAQLGYLHFFLWVLLATLPSLAATALLRVPEGFGRQEPSA</sequence>
<reference evidence="7" key="1">
    <citation type="submission" date="2023-09" db="EMBL/GenBank/DDBJ databases">
        <title>Paucibacter sp. APW11 Genome sequencing and assembly.</title>
        <authorList>
            <person name="Kim I."/>
        </authorList>
    </citation>
    <scope>NUCLEOTIDE SEQUENCE</scope>
    <source>
        <strain evidence="7">APW11</strain>
    </source>
</reference>
<feature type="transmembrane region" description="Helical" evidence="6">
    <location>
        <begin position="397"/>
        <end position="419"/>
    </location>
</feature>
<organism evidence="7 8">
    <name type="scientific">Roseateles aquae</name>
    <dbReference type="NCBI Taxonomy" id="3077235"/>
    <lineage>
        <taxon>Bacteria</taxon>
        <taxon>Pseudomonadati</taxon>
        <taxon>Pseudomonadota</taxon>
        <taxon>Betaproteobacteria</taxon>
        <taxon>Burkholderiales</taxon>
        <taxon>Sphaerotilaceae</taxon>
        <taxon>Roseateles</taxon>
    </lineage>
</organism>
<evidence type="ECO:0000256" key="1">
    <source>
        <dbReference type="ARBA" id="ARBA00004141"/>
    </source>
</evidence>
<feature type="transmembrane region" description="Helical" evidence="6">
    <location>
        <begin position="105"/>
        <end position="126"/>
    </location>
</feature>
<feature type="transmembrane region" description="Helical" evidence="6">
    <location>
        <begin position="73"/>
        <end position="93"/>
    </location>
</feature>
<comment type="subcellular location">
    <subcellularLocation>
        <location evidence="1">Membrane</location>
        <topology evidence="1">Multi-pass membrane protein</topology>
    </subcellularLocation>
</comment>
<feature type="transmembrane region" description="Helical" evidence="6">
    <location>
        <begin position="271"/>
        <end position="293"/>
    </location>
</feature>
<dbReference type="Pfam" id="PF07690">
    <property type="entry name" value="MFS_1"/>
    <property type="match status" value="1"/>
</dbReference>
<feature type="transmembrane region" description="Helical" evidence="6">
    <location>
        <begin position="326"/>
        <end position="350"/>
    </location>
</feature>
<dbReference type="Proteomes" id="UP001246372">
    <property type="component" value="Unassembled WGS sequence"/>
</dbReference>
<feature type="transmembrane region" description="Helical" evidence="6">
    <location>
        <begin position="222"/>
        <end position="240"/>
    </location>
</feature>
<evidence type="ECO:0000313" key="8">
    <source>
        <dbReference type="Proteomes" id="UP001246372"/>
    </source>
</evidence>
<keyword evidence="8" id="KW-1185">Reference proteome</keyword>
<evidence type="ECO:0000256" key="3">
    <source>
        <dbReference type="ARBA" id="ARBA00022692"/>
    </source>
</evidence>
<evidence type="ECO:0000256" key="6">
    <source>
        <dbReference type="SAM" id="Phobius"/>
    </source>
</evidence>
<dbReference type="SUPFAM" id="SSF103473">
    <property type="entry name" value="MFS general substrate transporter"/>
    <property type="match status" value="1"/>
</dbReference>
<gene>
    <name evidence="7" type="ORF">RQP53_21370</name>
</gene>
<evidence type="ECO:0000313" key="7">
    <source>
        <dbReference type="EMBL" id="MDT9001841.1"/>
    </source>
</evidence>
<comment type="caution">
    <text evidence="7">The sequence shown here is derived from an EMBL/GenBank/DDBJ whole genome shotgun (WGS) entry which is preliminary data.</text>
</comment>
<dbReference type="PANTHER" id="PTHR12778">
    <property type="entry name" value="SOLUTE CARRIER FAMILY 33 ACETYL-COA TRANSPORTER -RELATED"/>
    <property type="match status" value="1"/>
</dbReference>
<dbReference type="InterPro" id="IPR004752">
    <property type="entry name" value="AmpG_permease/AT-1"/>
</dbReference>
<dbReference type="RefSeq" id="WP_315652724.1">
    <property type="nucleotide sequence ID" value="NZ_JAVXZY010000011.1"/>
</dbReference>